<dbReference type="InterPro" id="IPR027806">
    <property type="entry name" value="HARBI1_dom"/>
</dbReference>
<feature type="region of interest" description="Disordered" evidence="3">
    <location>
        <begin position="389"/>
        <end position="428"/>
    </location>
</feature>
<feature type="region of interest" description="Disordered" evidence="3">
    <location>
        <begin position="27"/>
        <end position="52"/>
    </location>
</feature>
<dbReference type="STRING" id="112090.W4FIV0"/>
<sequence>MSYLLHQEVEHVPRQANFLFEPLVARREAKRNNNPPTTDDTDDDGDSPSPVLDSFVHTRGPSVLPELTNFSLSEFNQLWSDLQTTIDQNYNVGSGRKSDVTGRDMLFMTLTSLKHCGSWDVVSALFDDTSASFSNRVNSFLKTLHPFLVGRYIDAVADKYTMEHLETNKRRFANYPCALYAVDVTFQKTNIPARSFPERKRFFSKKHGQHGVKVEASVLPNGLAINVTNAVPASMADIAIAQSNREFHLNKLAKTPSELDMADQGPLREEYPASWAILADKGYQGLHRNLRAITPTKRPAGGVLTVSEMDVNDKIASDRVIIEKIFGRLKTLWSVVGDTLKWKRDNYDIYFQSYVAFTNVHIRFMPLRAEDGHDLHRLVNGLISTGQKKKAKRAGSVAMSRDKRKRRLSAMTAAKPTHKKAAMIATSSVAKESDVGTTMAGERAR</sequence>
<proteinExistence type="predicted"/>
<protein>
    <recommendedName>
        <fullName evidence="4">DDE Tnp4 domain-containing protein</fullName>
    </recommendedName>
</protein>
<dbReference type="RefSeq" id="XP_009843111.1">
    <property type="nucleotide sequence ID" value="XM_009844809.1"/>
</dbReference>
<gene>
    <name evidence="5" type="ORF">H257_16395</name>
</gene>
<dbReference type="EMBL" id="KI913198">
    <property type="protein sequence ID" value="ETV67420.1"/>
    <property type="molecule type" value="Genomic_DNA"/>
</dbReference>
<organism evidence="5">
    <name type="scientific">Aphanomyces astaci</name>
    <name type="common">Crayfish plague agent</name>
    <dbReference type="NCBI Taxonomy" id="112090"/>
    <lineage>
        <taxon>Eukaryota</taxon>
        <taxon>Sar</taxon>
        <taxon>Stramenopiles</taxon>
        <taxon>Oomycota</taxon>
        <taxon>Saprolegniomycetes</taxon>
        <taxon>Saprolegniales</taxon>
        <taxon>Verrucalvaceae</taxon>
        <taxon>Aphanomyces</taxon>
    </lineage>
</organism>
<dbReference type="VEuPathDB" id="FungiDB:H257_16395"/>
<dbReference type="AlphaFoldDB" id="W4FIV0"/>
<dbReference type="GeneID" id="20818391"/>
<reference evidence="5" key="1">
    <citation type="submission" date="2013-12" db="EMBL/GenBank/DDBJ databases">
        <title>The Genome Sequence of Aphanomyces astaci APO3.</title>
        <authorList>
            <consortium name="The Broad Institute Genomics Platform"/>
            <person name="Russ C."/>
            <person name="Tyler B."/>
            <person name="van West P."/>
            <person name="Dieguez-Uribeondo J."/>
            <person name="Young S.K."/>
            <person name="Zeng Q."/>
            <person name="Gargeya S."/>
            <person name="Fitzgerald M."/>
            <person name="Abouelleil A."/>
            <person name="Alvarado L."/>
            <person name="Chapman S.B."/>
            <person name="Gainer-Dewar J."/>
            <person name="Goldberg J."/>
            <person name="Griggs A."/>
            <person name="Gujja S."/>
            <person name="Hansen M."/>
            <person name="Howarth C."/>
            <person name="Imamovic A."/>
            <person name="Ireland A."/>
            <person name="Larimer J."/>
            <person name="McCowan C."/>
            <person name="Murphy C."/>
            <person name="Pearson M."/>
            <person name="Poon T.W."/>
            <person name="Priest M."/>
            <person name="Roberts A."/>
            <person name="Saif S."/>
            <person name="Shea T."/>
            <person name="Sykes S."/>
            <person name="Wortman J."/>
            <person name="Nusbaum C."/>
            <person name="Birren B."/>
        </authorList>
    </citation>
    <scope>NUCLEOTIDE SEQUENCE [LARGE SCALE GENOMIC DNA]</scope>
    <source>
        <strain evidence="5">APO3</strain>
    </source>
</reference>
<dbReference type="OrthoDB" id="116425at2759"/>
<keyword evidence="2" id="KW-0479">Metal-binding</keyword>
<evidence type="ECO:0000256" key="1">
    <source>
        <dbReference type="ARBA" id="ARBA00001968"/>
    </source>
</evidence>
<evidence type="ECO:0000256" key="2">
    <source>
        <dbReference type="ARBA" id="ARBA00022723"/>
    </source>
</evidence>
<dbReference type="GO" id="GO:0046872">
    <property type="term" value="F:metal ion binding"/>
    <property type="evidence" value="ECO:0007669"/>
    <property type="project" value="UniProtKB-KW"/>
</dbReference>
<evidence type="ECO:0000259" key="4">
    <source>
        <dbReference type="Pfam" id="PF13359"/>
    </source>
</evidence>
<accession>W4FIV0</accession>
<evidence type="ECO:0000256" key="3">
    <source>
        <dbReference type="SAM" id="MobiDB-lite"/>
    </source>
</evidence>
<feature type="domain" description="DDE Tnp4" evidence="4">
    <location>
        <begin position="183"/>
        <end position="359"/>
    </location>
</feature>
<dbReference type="Pfam" id="PF13359">
    <property type="entry name" value="DDE_Tnp_4"/>
    <property type="match status" value="1"/>
</dbReference>
<comment type="cofactor">
    <cofactor evidence="1">
        <name>a divalent metal cation</name>
        <dbReference type="ChEBI" id="CHEBI:60240"/>
    </cofactor>
</comment>
<name>W4FIV0_APHAT</name>
<evidence type="ECO:0000313" key="5">
    <source>
        <dbReference type="EMBL" id="ETV67420.1"/>
    </source>
</evidence>